<keyword evidence="1" id="KW-1133">Transmembrane helix</keyword>
<feature type="transmembrane region" description="Helical" evidence="1">
    <location>
        <begin position="225"/>
        <end position="250"/>
    </location>
</feature>
<dbReference type="WBParaSite" id="TREG1_67870.1">
    <property type="protein sequence ID" value="TREG1_67870.1"/>
    <property type="gene ID" value="TREG1_67870"/>
</dbReference>
<sequence length="339" mass="38297">MGAYVYFICTMYKRIETTLIIVYLIRMFSTESLFKNGRPEGYRIERVGMHGNRVNFTWYGNLTIHSWNHAADMCSGLNSLLPRVNDMRYFYKTLQSDGSISELHSGYGSSTNSVVFYLGDILEATMDYPNIESGERMCLVVEKVPGSQLHLAEPSAIKSCLTPANLLVCKSEIDGSDSSANYDFDSYSRLCNLASDKWYGTLPKWIRDLKQRAEFKQDHICIRNIVFYIALVCSGVVFIILSTSTIILAVRCRRLTHKIKRRQEGINVWSQGGSEVSSQCHIGETDGKLDILADSTFNRAPGSGFNKESYKEALVNSGYQRISNGRIKRVRASGKKPIY</sequence>
<evidence type="ECO:0000313" key="3">
    <source>
        <dbReference type="WBParaSite" id="TREG1_67870.1"/>
    </source>
</evidence>
<evidence type="ECO:0000256" key="1">
    <source>
        <dbReference type="SAM" id="Phobius"/>
    </source>
</evidence>
<reference evidence="3" key="2">
    <citation type="submission" date="2023-11" db="UniProtKB">
        <authorList>
            <consortium name="WormBaseParasite"/>
        </authorList>
    </citation>
    <scope>IDENTIFICATION</scope>
</reference>
<reference evidence="2" key="1">
    <citation type="submission" date="2022-06" db="EMBL/GenBank/DDBJ databases">
        <authorList>
            <person name="Berger JAMES D."/>
            <person name="Berger JAMES D."/>
        </authorList>
    </citation>
    <scope>NUCLEOTIDE SEQUENCE [LARGE SCALE GENOMIC DNA]</scope>
</reference>
<keyword evidence="1" id="KW-0812">Transmembrane</keyword>
<evidence type="ECO:0000313" key="2">
    <source>
        <dbReference type="Proteomes" id="UP000050795"/>
    </source>
</evidence>
<dbReference type="AlphaFoldDB" id="A0AA85K6X7"/>
<dbReference type="Proteomes" id="UP000050795">
    <property type="component" value="Unassembled WGS sequence"/>
</dbReference>
<accession>A0AA85K6X7</accession>
<organism evidence="2 3">
    <name type="scientific">Trichobilharzia regenti</name>
    <name type="common">Nasal bird schistosome</name>
    <dbReference type="NCBI Taxonomy" id="157069"/>
    <lineage>
        <taxon>Eukaryota</taxon>
        <taxon>Metazoa</taxon>
        <taxon>Spiralia</taxon>
        <taxon>Lophotrochozoa</taxon>
        <taxon>Platyhelminthes</taxon>
        <taxon>Trematoda</taxon>
        <taxon>Digenea</taxon>
        <taxon>Strigeidida</taxon>
        <taxon>Schistosomatoidea</taxon>
        <taxon>Schistosomatidae</taxon>
        <taxon>Trichobilharzia</taxon>
    </lineage>
</organism>
<protein>
    <submittedName>
        <fullName evidence="3">SRCR domain-containing protein</fullName>
    </submittedName>
</protein>
<name>A0AA85K6X7_TRIRE</name>
<keyword evidence="2" id="KW-1185">Reference proteome</keyword>
<proteinExistence type="predicted"/>
<keyword evidence="1" id="KW-0472">Membrane</keyword>